<evidence type="ECO:0000256" key="1">
    <source>
        <dbReference type="SAM" id="MobiDB-lite"/>
    </source>
</evidence>
<dbReference type="SUPFAM" id="SSF53474">
    <property type="entry name" value="alpha/beta-Hydrolases"/>
    <property type="match status" value="1"/>
</dbReference>
<protein>
    <submittedName>
        <fullName evidence="2">Uncharacterized protein</fullName>
    </submittedName>
</protein>
<feature type="region of interest" description="Disordered" evidence="1">
    <location>
        <begin position="1"/>
        <end position="71"/>
    </location>
</feature>
<name>A0AAU0K7B6_9ALPH</name>
<evidence type="ECO:0000313" key="2">
    <source>
        <dbReference type="EMBL" id="WOL23273.1"/>
    </source>
</evidence>
<dbReference type="EMBL" id="OR540300">
    <property type="protein sequence ID" value="WOL23273.1"/>
    <property type="molecule type" value="Genomic_DNA"/>
</dbReference>
<organism evidence="2">
    <name type="scientific">Anatid alphaherpesvirus 2</name>
    <dbReference type="NCBI Taxonomy" id="3080522"/>
    <lineage>
        <taxon>Viruses</taxon>
        <taxon>Duplodnaviria</taxon>
        <taxon>Heunggongvirae</taxon>
        <taxon>Peploviricota</taxon>
        <taxon>Herviviricetes</taxon>
        <taxon>Herpesvirales</taxon>
        <taxon>Orthoherpesviridae</taxon>
        <taxon>Alphaherpesvirinae</taxon>
    </lineage>
</organism>
<dbReference type="InterPro" id="IPR029058">
    <property type="entry name" value="AB_hydrolase_fold"/>
</dbReference>
<accession>A0AAU0K7B6</accession>
<proteinExistence type="predicted"/>
<feature type="compositionally biased region" description="Basic and acidic residues" evidence="1">
    <location>
        <begin position="49"/>
        <end position="61"/>
    </location>
</feature>
<sequence length="699" mass="77124">MSMPIRIPPTGNRTSGYGHCTFSLAEGWEDEDGEAEDEDERPPAPQPGGDHHPPGGDKEDYGDYPPVEDMPAAVDDQLTSDKGLAITVANSYNASVTETLPTDRKGLVLNKPKAFKRHTPTPPKYLSTFAADLVLWNETGNTFRIVSCSNGVYDTLKTDGAFTGRDTDLVLLFHGLSAPLSPHSYFLAVLRYVTRMMPSVPVLYVNWDAQGANSSSVTNATKYAWRTTVAPLLAKVNATATRLHCIGHSIGSFACAAVCRQFFNATGVRCARIVAMDPYDIIDEEEGLREWVRLRTLRRDANYVVYFVSNRRQLKGNDTEADEYITSTSLAETSEICHNGDDWGVDVCGTNFNGRRVCEYAGHENITGSYEHWGNGSVTCARMLTPVQFMRTLDVHAALPMIRINPMASSPIVGMMPSVWNGYSIDKDYRFTTYSRNESMWYMYATVQNNTGLDPVFVLTFIVPSDSPAVVRSAMYSTKTMYHNISVYSAFVRGSEMSGLPASVTVDTAGPIMAAYVWGGRAYDGANTSIPMTSQFMTPYDCKAQPESSHNYVCSPSGAPNVSTPAYRTQMLAADGSITVPPKSGCLPYPPPTVGGITWKRQGVSVEANTVLSVKYSHSRQLMAVLLESHEEPRNNTTLMTFYDACDDASLQNVRFQYDWLTASMNVTLSTPGNYTLKWLFLYETLEVPIEVTEKKMAL</sequence>
<reference evidence="2" key="1">
    <citation type="submission" date="2024-06" db="EMBL/GenBank/DDBJ databases">
        <title>Multidecadal high mortality disease events in Australian domestic geese associated with an alphaherpesvirus, designated Anatid alphaherpesvirus 2.</title>
        <authorList>
            <person name="Kelly-Bosma M."/>
            <person name="Neave M.J."/>
        </authorList>
    </citation>
    <scope>NUCLEOTIDE SEQUENCE</scope>
    <source>
        <strain evidence="2">ACDP 22-00165</strain>
    </source>
</reference>
<dbReference type="Gene3D" id="3.40.50.1820">
    <property type="entry name" value="alpha/beta hydrolase"/>
    <property type="match status" value="1"/>
</dbReference>
<feature type="compositionally biased region" description="Acidic residues" evidence="1">
    <location>
        <begin position="27"/>
        <end position="40"/>
    </location>
</feature>